<dbReference type="SUPFAM" id="SSF54631">
    <property type="entry name" value="CBS-domain pair"/>
    <property type="match status" value="1"/>
</dbReference>
<gene>
    <name evidence="5" type="ORF">JCM16418_286</name>
</gene>
<organism evidence="5 6">
    <name type="scientific">Paenibacillus pini JCM 16418</name>
    <dbReference type="NCBI Taxonomy" id="1236976"/>
    <lineage>
        <taxon>Bacteria</taxon>
        <taxon>Bacillati</taxon>
        <taxon>Bacillota</taxon>
        <taxon>Bacilli</taxon>
        <taxon>Bacillales</taxon>
        <taxon>Paenibacillaceae</taxon>
        <taxon>Paenibacillus</taxon>
    </lineage>
</organism>
<dbReference type="AlphaFoldDB" id="W7Y646"/>
<evidence type="ECO:0000256" key="2">
    <source>
        <dbReference type="ARBA" id="ARBA00029447"/>
    </source>
</evidence>
<sequence length="382" mass="42336">MGLLFAERIIVNETKKMEHEMYPPQQVRDSRITARDYCRPVPALHGDLSCREVLTLLRQQPLIPCMVVCEEGSKPAGLIMRDTFYRKLTGRFAAEIYYSRSVDLFADMDALMIDINTAPHTIIELALKRPEALFYDCVILTEHGKLSGVITVQDLMIMSGELQSDAEKQRTLTIQGNYTHVHEMEVSLQEVTVAAKETLDECHRMNEWTRNGRTKLDEVGQSYTKVVENMHEQQQQVTKLIDDVDSISSLTKGITELADKSGLLAINASIEAAHAGEHGRGFQIVAAEVRMLASQTRKFAEDITNLLGNISRLATETGELTILGVAEIHASAAYVSEGGKLFGELEQAVRHVENTGASVHRLAENTAKQAADVKKELGSGLS</sequence>
<dbReference type="STRING" id="1236976.JCM16418_286"/>
<dbReference type="PANTHER" id="PTHR32089">
    <property type="entry name" value="METHYL-ACCEPTING CHEMOTAXIS PROTEIN MCPB"/>
    <property type="match status" value="1"/>
</dbReference>
<reference evidence="5 6" key="1">
    <citation type="journal article" date="2014" name="Genome Announc.">
        <title>Draft Genome Sequence of Paenibacillus pini JCM 16418T, Isolated from the Rhizosphere of Pine Tree.</title>
        <authorList>
            <person name="Yuki M."/>
            <person name="Oshima K."/>
            <person name="Suda W."/>
            <person name="Oshida Y."/>
            <person name="Kitamura K."/>
            <person name="Iida Y."/>
            <person name="Hattori M."/>
            <person name="Ohkuma M."/>
        </authorList>
    </citation>
    <scope>NUCLEOTIDE SEQUENCE [LARGE SCALE GENOMIC DNA]</scope>
    <source>
        <strain evidence="5 6">JCM 16418</strain>
    </source>
</reference>
<dbReference type="GO" id="GO:0006935">
    <property type="term" value="P:chemotaxis"/>
    <property type="evidence" value="ECO:0007669"/>
    <property type="project" value="InterPro"/>
</dbReference>
<dbReference type="InterPro" id="IPR004090">
    <property type="entry name" value="Chemotax_Me-accpt_rcpt"/>
</dbReference>
<evidence type="ECO:0000313" key="5">
    <source>
        <dbReference type="EMBL" id="GAF06335.1"/>
    </source>
</evidence>
<dbReference type="InterPro" id="IPR046342">
    <property type="entry name" value="CBS_dom_sf"/>
</dbReference>
<dbReference type="GO" id="GO:0007165">
    <property type="term" value="P:signal transduction"/>
    <property type="evidence" value="ECO:0007669"/>
    <property type="project" value="UniProtKB-KW"/>
</dbReference>
<keyword evidence="1 3" id="KW-0807">Transducer</keyword>
<dbReference type="PRINTS" id="PR00260">
    <property type="entry name" value="CHEMTRNSDUCR"/>
</dbReference>
<evidence type="ECO:0000259" key="4">
    <source>
        <dbReference type="PROSITE" id="PS50111"/>
    </source>
</evidence>
<dbReference type="SUPFAM" id="SSF58104">
    <property type="entry name" value="Methyl-accepting chemotaxis protein (MCP) signaling domain"/>
    <property type="match status" value="1"/>
</dbReference>
<evidence type="ECO:0000256" key="3">
    <source>
        <dbReference type="PROSITE-ProRule" id="PRU00284"/>
    </source>
</evidence>
<dbReference type="eggNOG" id="COG0840">
    <property type="taxonomic scope" value="Bacteria"/>
</dbReference>
<dbReference type="GO" id="GO:0016020">
    <property type="term" value="C:membrane"/>
    <property type="evidence" value="ECO:0007669"/>
    <property type="project" value="InterPro"/>
</dbReference>
<feature type="domain" description="Methyl-accepting transducer" evidence="4">
    <location>
        <begin position="164"/>
        <end position="382"/>
    </location>
</feature>
<accession>W7Y646</accession>
<dbReference type="SMART" id="SM00283">
    <property type="entry name" value="MA"/>
    <property type="match status" value="1"/>
</dbReference>
<comment type="similarity">
    <text evidence="2">Belongs to the methyl-accepting chemotaxis (MCP) protein family.</text>
</comment>
<dbReference type="eggNOG" id="COG0517">
    <property type="taxonomic scope" value="Bacteria"/>
</dbReference>
<dbReference type="OrthoDB" id="9816519at2"/>
<dbReference type="Proteomes" id="UP000019364">
    <property type="component" value="Unassembled WGS sequence"/>
</dbReference>
<dbReference type="RefSeq" id="WP_036645379.1">
    <property type="nucleotide sequence ID" value="NZ_BAVZ01000001.1"/>
</dbReference>
<keyword evidence="6" id="KW-1185">Reference proteome</keyword>
<evidence type="ECO:0000256" key="1">
    <source>
        <dbReference type="ARBA" id="ARBA00023224"/>
    </source>
</evidence>
<dbReference type="InterPro" id="IPR004089">
    <property type="entry name" value="MCPsignal_dom"/>
</dbReference>
<proteinExistence type="inferred from homology"/>
<dbReference type="Gene3D" id="1.10.287.950">
    <property type="entry name" value="Methyl-accepting chemotaxis protein"/>
    <property type="match status" value="1"/>
</dbReference>
<dbReference type="EMBL" id="BAVZ01000001">
    <property type="protein sequence ID" value="GAF06335.1"/>
    <property type="molecule type" value="Genomic_DNA"/>
</dbReference>
<name>W7Y646_9BACL</name>
<dbReference type="Pfam" id="PF00015">
    <property type="entry name" value="MCPsignal"/>
    <property type="match status" value="1"/>
</dbReference>
<dbReference type="PROSITE" id="PS50111">
    <property type="entry name" value="CHEMOTAXIS_TRANSDUC_2"/>
    <property type="match status" value="1"/>
</dbReference>
<dbReference type="PANTHER" id="PTHR32089:SF112">
    <property type="entry name" value="LYSOZYME-LIKE PROTEIN-RELATED"/>
    <property type="match status" value="1"/>
</dbReference>
<comment type="caution">
    <text evidence="5">The sequence shown here is derived from an EMBL/GenBank/DDBJ whole genome shotgun (WGS) entry which is preliminary data.</text>
</comment>
<dbReference type="GO" id="GO:0004888">
    <property type="term" value="F:transmembrane signaling receptor activity"/>
    <property type="evidence" value="ECO:0007669"/>
    <property type="project" value="InterPro"/>
</dbReference>
<evidence type="ECO:0000313" key="6">
    <source>
        <dbReference type="Proteomes" id="UP000019364"/>
    </source>
</evidence>
<protein>
    <submittedName>
        <fullName evidence="5">Methyl-accepting chemotaxis protein</fullName>
    </submittedName>
</protein>